<gene>
    <name evidence="3" type="ORF">QWJ38_07165</name>
</gene>
<dbReference type="Proteomes" id="UP001228044">
    <property type="component" value="Unassembled WGS sequence"/>
</dbReference>
<keyword evidence="2" id="KW-1134">Transmembrane beta strand</keyword>
<dbReference type="EMBL" id="JAUHHC010000002">
    <property type="protein sequence ID" value="MDN3920057.1"/>
    <property type="molecule type" value="Genomic_DNA"/>
</dbReference>
<keyword evidence="4" id="KW-1185">Reference proteome</keyword>
<dbReference type="Gene3D" id="2.20.200.10">
    <property type="entry name" value="Outer membrane efflux proteins (OEP)"/>
    <property type="match status" value="1"/>
</dbReference>
<evidence type="ECO:0000313" key="4">
    <source>
        <dbReference type="Proteomes" id="UP001228044"/>
    </source>
</evidence>
<dbReference type="Pfam" id="PF02321">
    <property type="entry name" value="OEP"/>
    <property type="match status" value="2"/>
</dbReference>
<reference evidence="3 4" key="1">
    <citation type="submission" date="2023-06" db="EMBL/GenBank/DDBJ databases">
        <title>Pelomonas sp. PFR6 16S ribosomal RNA gene Genome sequencing and assembly.</title>
        <authorList>
            <person name="Woo H."/>
        </authorList>
    </citation>
    <scope>NUCLEOTIDE SEQUENCE [LARGE SCALE GENOMIC DNA]</scope>
    <source>
        <strain evidence="3 4">PFR6</strain>
    </source>
</reference>
<dbReference type="PROSITE" id="PS51257">
    <property type="entry name" value="PROKAR_LIPOPROTEIN"/>
    <property type="match status" value="1"/>
</dbReference>
<sequence>MRTISLLPLIAALVLAGCANVAVQEPHPLPDTPAAYKSGQAAGPTASAQAEWWKAFADPRLDALTERALAHNTSIQLAGARLAQARALLRASRAELLPQVSANAGASRLGGDAARANATAGTLYTAGLNLSYEVDVMGRLSKASEAAALDAKAREALLQSAQLLVQADVAQAYFALRALDAERALMRDTVAAYQDTLRLTEKRHAGGDIAELDVARVRTEVAATQSLAIALDRRRAALEHALALLVGTLPSELSVAETQWTGTLPQIPAGLPSSLLARRPDVTAAQASLQAAQARVGVAQTAWFPTLSLTATAGGASPALSDLFKTSAGLWGINALLNLPLFDGGRREAGVQNAAAEMDAAAAGYREQVLLAFKDVEDQLSALQLLAAQGEVQATAVASATRATKLSESRYRNGLVSQLELLDSRRSELDLRRQALQVRAAQYLATVGLIKALGGGWA</sequence>
<keyword evidence="2" id="KW-0732">Signal</keyword>
<comment type="subcellular location">
    <subcellularLocation>
        <location evidence="2">Cell membrane</location>
        <topology evidence="2">Lipid-anchor</topology>
    </subcellularLocation>
</comment>
<keyword evidence="2" id="KW-0472">Membrane</keyword>
<feature type="signal peptide" evidence="2">
    <location>
        <begin position="1"/>
        <end position="21"/>
    </location>
</feature>
<evidence type="ECO:0000313" key="3">
    <source>
        <dbReference type="EMBL" id="MDN3920057.1"/>
    </source>
</evidence>
<evidence type="ECO:0000256" key="1">
    <source>
        <dbReference type="ARBA" id="ARBA00007613"/>
    </source>
</evidence>
<comment type="caution">
    <text evidence="3">The sequence shown here is derived from an EMBL/GenBank/DDBJ whole genome shotgun (WGS) entry which is preliminary data.</text>
</comment>
<dbReference type="RefSeq" id="WP_290358375.1">
    <property type="nucleotide sequence ID" value="NZ_JAUHHC010000002.1"/>
</dbReference>
<dbReference type="PANTHER" id="PTHR30203">
    <property type="entry name" value="OUTER MEMBRANE CATION EFFLUX PROTEIN"/>
    <property type="match status" value="1"/>
</dbReference>
<protein>
    <submittedName>
        <fullName evidence="3">Efflux transporter outer membrane subunit</fullName>
    </submittedName>
</protein>
<comment type="similarity">
    <text evidence="1 2">Belongs to the outer membrane factor (OMF) (TC 1.B.17) family.</text>
</comment>
<dbReference type="SUPFAM" id="SSF56954">
    <property type="entry name" value="Outer membrane efflux proteins (OEP)"/>
    <property type="match status" value="1"/>
</dbReference>
<name>A0ABT8DUJ1_9BURK</name>
<feature type="chain" id="PRO_5044999767" evidence="2">
    <location>
        <begin position="22"/>
        <end position="458"/>
    </location>
</feature>
<dbReference type="InterPro" id="IPR003423">
    <property type="entry name" value="OMP_efflux"/>
</dbReference>
<evidence type="ECO:0000256" key="2">
    <source>
        <dbReference type="RuleBase" id="RU362097"/>
    </source>
</evidence>
<keyword evidence="2" id="KW-0449">Lipoprotein</keyword>
<dbReference type="NCBIfam" id="TIGR01845">
    <property type="entry name" value="outer_NodT"/>
    <property type="match status" value="1"/>
</dbReference>
<dbReference type="InterPro" id="IPR010131">
    <property type="entry name" value="MdtP/NodT-like"/>
</dbReference>
<keyword evidence="2" id="KW-0564">Palmitate</keyword>
<dbReference type="Gene3D" id="1.20.1600.10">
    <property type="entry name" value="Outer membrane efflux proteins (OEP)"/>
    <property type="match status" value="1"/>
</dbReference>
<organism evidence="3 4">
    <name type="scientific">Roseateles violae</name>
    <dbReference type="NCBI Taxonomy" id="3058042"/>
    <lineage>
        <taxon>Bacteria</taxon>
        <taxon>Pseudomonadati</taxon>
        <taxon>Pseudomonadota</taxon>
        <taxon>Betaproteobacteria</taxon>
        <taxon>Burkholderiales</taxon>
        <taxon>Sphaerotilaceae</taxon>
        <taxon>Roseateles</taxon>
    </lineage>
</organism>
<accession>A0ABT8DUJ1</accession>
<dbReference type="PANTHER" id="PTHR30203:SF33">
    <property type="entry name" value="BLR4455 PROTEIN"/>
    <property type="match status" value="1"/>
</dbReference>
<keyword evidence="2" id="KW-0812">Transmembrane</keyword>
<proteinExistence type="inferred from homology"/>